<name>A0ACC2NUE2_9HYME</name>
<reference evidence="1" key="1">
    <citation type="submission" date="2023-04" db="EMBL/GenBank/DDBJ databases">
        <title>A chromosome-level genome assembly of the parasitoid wasp Eretmocerus hayati.</title>
        <authorList>
            <person name="Zhong Y."/>
            <person name="Liu S."/>
            <person name="Liu Y."/>
        </authorList>
    </citation>
    <scope>NUCLEOTIDE SEQUENCE</scope>
    <source>
        <strain evidence="1">ZJU_SS_LIU_2023</strain>
    </source>
</reference>
<dbReference type="EMBL" id="CM056742">
    <property type="protein sequence ID" value="KAJ8674714.1"/>
    <property type="molecule type" value="Genomic_DNA"/>
</dbReference>
<proteinExistence type="predicted"/>
<accession>A0ACC2NUE2</accession>
<protein>
    <submittedName>
        <fullName evidence="1">Uncharacterized protein</fullName>
    </submittedName>
</protein>
<comment type="caution">
    <text evidence="1">The sequence shown here is derived from an EMBL/GenBank/DDBJ whole genome shotgun (WGS) entry which is preliminary data.</text>
</comment>
<sequence>MSHCIASRRTALLMSRGSLCVAIWDYVSRTCPNSSAVLDALLHSCGKSPTRARLLNRRGPPLGGAPFANHPADSTKYSNVRATASWALAILSSDDALVSATFLRELSDGSSLSRQSGLPVGYTSSRPTPALGY</sequence>
<dbReference type="Proteomes" id="UP001239111">
    <property type="component" value="Chromosome 2"/>
</dbReference>
<evidence type="ECO:0000313" key="2">
    <source>
        <dbReference type="Proteomes" id="UP001239111"/>
    </source>
</evidence>
<gene>
    <name evidence="1" type="ORF">QAD02_010500</name>
</gene>
<keyword evidence="2" id="KW-1185">Reference proteome</keyword>
<organism evidence="1 2">
    <name type="scientific">Eretmocerus hayati</name>
    <dbReference type="NCBI Taxonomy" id="131215"/>
    <lineage>
        <taxon>Eukaryota</taxon>
        <taxon>Metazoa</taxon>
        <taxon>Ecdysozoa</taxon>
        <taxon>Arthropoda</taxon>
        <taxon>Hexapoda</taxon>
        <taxon>Insecta</taxon>
        <taxon>Pterygota</taxon>
        <taxon>Neoptera</taxon>
        <taxon>Endopterygota</taxon>
        <taxon>Hymenoptera</taxon>
        <taxon>Apocrita</taxon>
        <taxon>Proctotrupomorpha</taxon>
        <taxon>Chalcidoidea</taxon>
        <taxon>Aphelinidae</taxon>
        <taxon>Aphelininae</taxon>
        <taxon>Eretmocerus</taxon>
    </lineage>
</organism>
<evidence type="ECO:0000313" key="1">
    <source>
        <dbReference type="EMBL" id="KAJ8674714.1"/>
    </source>
</evidence>